<evidence type="ECO:0000256" key="6">
    <source>
        <dbReference type="SAM" id="Phobius"/>
    </source>
</evidence>
<keyword evidence="6" id="KW-0812">Transmembrane</keyword>
<sequence>MASSPETITTIDAIWNMSAEERARAHPLRIEGRVGFFDEAWGNFWFEHDDVGYFAKLSQSAPHLAAGQHFVLEGTFVPNDGLQASRTAVTVRAEQVPITPLDINGKLGEVIHFDRRTVRLDAYVDSMQLVDHEHLRLNLIVENRPVVGWVRPRDPLHLPDLVGRFVTVVGVCSARVDPTSSQSSVEIWISNPADIETIGSIATDARFDQTLTPAGQVNRHKPGELLHLRGVVEERRVGQGILLRDVTGDIGVNSIQNQVIPRGALVDVVGRLQLAGERWVIDDALIRVASAEEAAVIRAELRRSGNRIEQVRELTQREAALGQSMQLQGTVVWSNPAVDFFYLADLSGGVRVKFDRTRFSAPNFYQQLEITGRTAAGAAGPEITMDSMLVMGTQSRPTPVPLTVEKARSGGAEAQWVEMRGFIHETVSDGDWRRVLMTSPTGEFEALLNSPVNFVANHGSLLRLRGVSETLRGPLGEVVSVRLRVPFIHDILIEEEAPIDVVDIPLRSVASLDRLSILEDMLRVKVEATVVHTIGTGTVIAQDGASGVQLFVRDPVPVVPGSRIEAVGILGRDGAHTVLRDVVIHELSAGVVPPPIRLDEAREIEPSLDLRLVETQGRLLSKVVESNHVRLTLERGSTVFDATWQLPPHVAGSRIPETGSLLRLRGIYHSLYDEAFRLNGFELQVRTSDDVTVVQKAAWLTGYRAMMIVGILSLGAVVGAIVVVLLRRQVKAQTDEIRRQIEKQGKLEAQLERDRRVRAVGSLAGGIAHDFNNLLTGIVGNLALIKTEPQVMALVGDSVHDTDEAVRRATDLTKQLVTLAGGGAPVCQPVEMKTWVEQTVRDAMPSTWQLVVDAPRVACRCAVDPGQLGGAVRTLVEYFNEKPRPDGRIHLTMTRGRGTVAMLKIELRDNVSILEPDQVAQLFDPYAESFYGEGRFALALAFSVVRRHGGNLRASSVPDGHGVIFEISLPFESSGDAGSDQSVPAAAAKDVPPRAARQETGCGDCPPRALARDSEASPAFAESEAPTRVLRVLVMDDEVVVNRVLGLILERLGYHVELTFHGDQCVEFFKAAQARGETPDLVLLDLTVPMGMGGLETVAILRTLDPEVKAVASSGYSVDPVMSAPTEHGFDGVLRKPYELAELRELVTGLIGAPGGRSAAAHASMTARLVQSGS</sequence>
<evidence type="ECO:0000259" key="8">
    <source>
        <dbReference type="PROSITE" id="PS50110"/>
    </source>
</evidence>
<dbReference type="Proteomes" id="UP001218638">
    <property type="component" value="Chromosome"/>
</dbReference>
<dbReference type="InterPro" id="IPR005467">
    <property type="entry name" value="His_kinase_dom"/>
</dbReference>
<dbReference type="RefSeq" id="WP_330929232.1">
    <property type="nucleotide sequence ID" value="NZ_CP119075.1"/>
</dbReference>
<feature type="domain" description="Histidine kinase" evidence="7">
    <location>
        <begin position="766"/>
        <end position="973"/>
    </location>
</feature>
<keyword evidence="4" id="KW-0418">Kinase</keyword>
<feature type="transmembrane region" description="Helical" evidence="6">
    <location>
        <begin position="705"/>
        <end position="726"/>
    </location>
</feature>
<dbReference type="AlphaFoldDB" id="A0AAE9ZSF0"/>
<dbReference type="SUPFAM" id="SSF52172">
    <property type="entry name" value="CheY-like"/>
    <property type="match status" value="1"/>
</dbReference>
<dbReference type="Pfam" id="PF02518">
    <property type="entry name" value="HATPase_c"/>
    <property type="match status" value="1"/>
</dbReference>
<evidence type="ECO:0000313" key="9">
    <source>
        <dbReference type="EMBL" id="WED63391.1"/>
    </source>
</evidence>
<keyword evidence="5" id="KW-0597">Phosphoprotein</keyword>
<evidence type="ECO:0000256" key="5">
    <source>
        <dbReference type="PROSITE-ProRule" id="PRU00169"/>
    </source>
</evidence>
<keyword evidence="3" id="KW-0808">Transferase</keyword>
<dbReference type="PROSITE" id="PS50110">
    <property type="entry name" value="RESPONSE_REGULATORY"/>
    <property type="match status" value="1"/>
</dbReference>
<dbReference type="GO" id="GO:0009927">
    <property type="term" value="F:histidine phosphotransfer kinase activity"/>
    <property type="evidence" value="ECO:0007669"/>
    <property type="project" value="TreeGrafter"/>
</dbReference>
<evidence type="ECO:0000259" key="7">
    <source>
        <dbReference type="PROSITE" id="PS50109"/>
    </source>
</evidence>
<dbReference type="PROSITE" id="PS50109">
    <property type="entry name" value="HIS_KIN"/>
    <property type="match status" value="1"/>
</dbReference>
<dbReference type="InterPro" id="IPR036890">
    <property type="entry name" value="HATPase_C_sf"/>
</dbReference>
<dbReference type="GO" id="GO:0000155">
    <property type="term" value="F:phosphorelay sensor kinase activity"/>
    <property type="evidence" value="ECO:0007669"/>
    <property type="project" value="InterPro"/>
</dbReference>
<dbReference type="CDD" id="cd00082">
    <property type="entry name" value="HisKA"/>
    <property type="match status" value="1"/>
</dbReference>
<dbReference type="CDD" id="cd17546">
    <property type="entry name" value="REC_hyHK_CKI1_RcsC-like"/>
    <property type="match status" value="1"/>
</dbReference>
<evidence type="ECO:0000256" key="3">
    <source>
        <dbReference type="ARBA" id="ARBA00022679"/>
    </source>
</evidence>
<dbReference type="PANTHER" id="PTHR43047">
    <property type="entry name" value="TWO-COMPONENT HISTIDINE PROTEIN KINASE"/>
    <property type="match status" value="1"/>
</dbReference>
<dbReference type="SMART" id="SM00448">
    <property type="entry name" value="REC"/>
    <property type="match status" value="1"/>
</dbReference>
<evidence type="ECO:0000256" key="4">
    <source>
        <dbReference type="ARBA" id="ARBA00022777"/>
    </source>
</evidence>
<dbReference type="KEGG" id="slom:PXH66_13715"/>
<keyword evidence="6" id="KW-0472">Membrane</keyword>
<keyword evidence="10" id="KW-1185">Reference proteome</keyword>
<dbReference type="Pfam" id="PF00072">
    <property type="entry name" value="Response_reg"/>
    <property type="match status" value="1"/>
</dbReference>
<dbReference type="EC" id="2.7.13.3" evidence="2"/>
<dbReference type="InterPro" id="IPR003661">
    <property type="entry name" value="HisK_dim/P_dom"/>
</dbReference>
<name>A0AAE9ZSF0_9BACT</name>
<dbReference type="PANTHER" id="PTHR43047:SF72">
    <property type="entry name" value="OSMOSENSING HISTIDINE PROTEIN KINASE SLN1"/>
    <property type="match status" value="1"/>
</dbReference>
<dbReference type="SUPFAM" id="SSF47384">
    <property type="entry name" value="Homodimeric domain of signal transducing histidine kinase"/>
    <property type="match status" value="1"/>
</dbReference>
<dbReference type="EMBL" id="CP119075">
    <property type="protein sequence ID" value="WED63391.1"/>
    <property type="molecule type" value="Genomic_DNA"/>
</dbReference>
<dbReference type="InterPro" id="IPR003594">
    <property type="entry name" value="HATPase_dom"/>
</dbReference>
<keyword evidence="6" id="KW-1133">Transmembrane helix</keyword>
<protein>
    <recommendedName>
        <fullName evidence="2">histidine kinase</fullName>
        <ecNumber evidence="2">2.7.13.3</ecNumber>
    </recommendedName>
</protein>
<evidence type="ECO:0000256" key="2">
    <source>
        <dbReference type="ARBA" id="ARBA00012438"/>
    </source>
</evidence>
<reference evidence="9" key="1">
    <citation type="submission" date="2023-03" db="EMBL/GenBank/DDBJ databases">
        <title>Lomoglobus Profundus gen. nov., sp. nov., a novel member of the phylum Verrucomicrobia, isolated from deep-marine sediment of South China Sea.</title>
        <authorList>
            <person name="Ahmad T."/>
            <person name="Ishaq S.E."/>
            <person name="Wang F."/>
        </authorList>
    </citation>
    <scope>NUCLEOTIDE SEQUENCE</scope>
    <source>
        <strain evidence="9">LMO-M01</strain>
    </source>
</reference>
<feature type="modified residue" description="4-aspartylphosphate" evidence="5">
    <location>
        <position position="1085"/>
    </location>
</feature>
<proteinExistence type="predicted"/>
<dbReference type="InterPro" id="IPR001789">
    <property type="entry name" value="Sig_transdc_resp-reg_receiver"/>
</dbReference>
<accession>A0AAE9ZSF0</accession>
<evidence type="ECO:0000256" key="1">
    <source>
        <dbReference type="ARBA" id="ARBA00000085"/>
    </source>
</evidence>
<comment type="catalytic activity">
    <reaction evidence="1">
        <text>ATP + protein L-histidine = ADP + protein N-phospho-L-histidine.</text>
        <dbReference type="EC" id="2.7.13.3"/>
    </reaction>
</comment>
<dbReference type="Gene3D" id="1.10.287.130">
    <property type="match status" value="1"/>
</dbReference>
<organism evidence="9 10">
    <name type="scientific">Synoicihabitans lomoniglobus</name>
    <dbReference type="NCBI Taxonomy" id="2909285"/>
    <lineage>
        <taxon>Bacteria</taxon>
        <taxon>Pseudomonadati</taxon>
        <taxon>Verrucomicrobiota</taxon>
        <taxon>Opitutia</taxon>
        <taxon>Opitutales</taxon>
        <taxon>Opitutaceae</taxon>
        <taxon>Synoicihabitans</taxon>
    </lineage>
</organism>
<dbReference type="GO" id="GO:0005886">
    <property type="term" value="C:plasma membrane"/>
    <property type="evidence" value="ECO:0007669"/>
    <property type="project" value="TreeGrafter"/>
</dbReference>
<evidence type="ECO:0000313" key="10">
    <source>
        <dbReference type="Proteomes" id="UP001218638"/>
    </source>
</evidence>
<dbReference type="Gene3D" id="3.40.50.2300">
    <property type="match status" value="1"/>
</dbReference>
<dbReference type="InterPro" id="IPR011006">
    <property type="entry name" value="CheY-like_superfamily"/>
</dbReference>
<dbReference type="SUPFAM" id="SSF55874">
    <property type="entry name" value="ATPase domain of HSP90 chaperone/DNA topoisomerase II/histidine kinase"/>
    <property type="match status" value="1"/>
</dbReference>
<gene>
    <name evidence="9" type="ORF">PXH66_13715</name>
</gene>
<dbReference type="InterPro" id="IPR036097">
    <property type="entry name" value="HisK_dim/P_sf"/>
</dbReference>
<feature type="domain" description="Response regulatory" evidence="8">
    <location>
        <begin position="1031"/>
        <end position="1151"/>
    </location>
</feature>
<dbReference type="Gene3D" id="3.30.565.10">
    <property type="entry name" value="Histidine kinase-like ATPase, C-terminal domain"/>
    <property type="match status" value="1"/>
</dbReference>